<dbReference type="GO" id="GO:0016020">
    <property type="term" value="C:membrane"/>
    <property type="evidence" value="ECO:0007669"/>
    <property type="project" value="InterPro"/>
</dbReference>
<evidence type="ECO:0000259" key="5">
    <source>
        <dbReference type="PROSITE" id="PS50111"/>
    </source>
</evidence>
<dbReference type="AlphaFoldDB" id="A0A1V1PGK7"/>
<sequence>MTYFEPWDWIISSTSYYDDFWNILDINNLRSQILAVKFGKTGYSYVMDSKGTLIMHPVQEGQNVYSYPFVREICTKKKGKIRYRWKNPGETKSRLKVVVFDYIEQLDWIVASSAYYDDYYAPVKLMNTTLITIVCFLLAMLLPIAIYAKKKVFNPLEQMVNLSGSLANFDLTRRFSHQEIKIASDETQKLMTAINTMVEEFRRVIGDVKENGIQLFQFSESLVSTLKSLADNSDQMNINSNNVSSASEEMSVNISAIVSTAEQMNANVKTISNSSAHLSEYVNTVATQITTISQAMTNIGELAVEGTAISSEAMDMSNNAQKTIYLLEDAAKEIGGVTQMIKRIADKTNLLALNAAIEAASAGEAGKGFAVVANSIQKFAEQSNQAAENISDRIINVKEKTSETIEVIKRISSIIHKISTSSETISASVKEQIQSTENIVDSAMHTDKLSKEIVMALTELHAGTQEVSSTLAETRQGAMNVSKNIHDVNLSTQNQNENIQSINKVAGEMNKLAKGFHQLIEKFNI</sequence>
<dbReference type="Proteomes" id="UP000189670">
    <property type="component" value="Unassembled WGS sequence"/>
</dbReference>
<dbReference type="PANTHER" id="PTHR32089">
    <property type="entry name" value="METHYL-ACCEPTING CHEMOTAXIS PROTEIN MCPB"/>
    <property type="match status" value="1"/>
</dbReference>
<dbReference type="SUPFAM" id="SSF58104">
    <property type="entry name" value="Methyl-accepting chemotaxis protein (MCP) signaling domain"/>
    <property type="match status" value="1"/>
</dbReference>
<dbReference type="InterPro" id="IPR004010">
    <property type="entry name" value="Double_Cache_2"/>
</dbReference>
<dbReference type="PROSITE" id="PS50111">
    <property type="entry name" value="CHEMOTAXIS_TRANSDUC_2"/>
    <property type="match status" value="1"/>
</dbReference>
<dbReference type="InterPro" id="IPR004089">
    <property type="entry name" value="MCPsignal_dom"/>
</dbReference>
<dbReference type="InterPro" id="IPR003660">
    <property type="entry name" value="HAMP_dom"/>
</dbReference>
<keyword evidence="4" id="KW-1133">Transmembrane helix</keyword>
<comment type="similarity">
    <text evidence="2">Belongs to the methyl-accepting chemotaxis (MCP) protein family.</text>
</comment>
<dbReference type="PANTHER" id="PTHR32089:SF112">
    <property type="entry name" value="LYSOZYME-LIKE PROTEIN-RELATED"/>
    <property type="match status" value="1"/>
</dbReference>
<dbReference type="PROSITE" id="PS50885">
    <property type="entry name" value="HAMP"/>
    <property type="match status" value="1"/>
</dbReference>
<dbReference type="Gene3D" id="3.30.450.20">
    <property type="entry name" value="PAS domain"/>
    <property type="match status" value="1"/>
</dbReference>
<organism evidence="7 8">
    <name type="scientific">Candidatus Magnetoglobus multicellularis str. Araruama</name>
    <dbReference type="NCBI Taxonomy" id="890399"/>
    <lineage>
        <taxon>Bacteria</taxon>
        <taxon>Pseudomonadati</taxon>
        <taxon>Thermodesulfobacteriota</taxon>
        <taxon>Desulfobacteria</taxon>
        <taxon>Desulfobacterales</taxon>
        <taxon>Desulfobacteraceae</taxon>
        <taxon>Candidatus Magnetoglobus</taxon>
    </lineage>
</organism>
<dbReference type="GO" id="GO:0007165">
    <property type="term" value="P:signal transduction"/>
    <property type="evidence" value="ECO:0007669"/>
    <property type="project" value="UniProtKB-KW"/>
</dbReference>
<evidence type="ECO:0000259" key="6">
    <source>
        <dbReference type="PROSITE" id="PS50885"/>
    </source>
</evidence>
<name>A0A1V1PGK7_9BACT</name>
<dbReference type="Pfam" id="PF00015">
    <property type="entry name" value="MCPsignal"/>
    <property type="match status" value="1"/>
</dbReference>
<dbReference type="CDD" id="cd12912">
    <property type="entry name" value="PDC2_MCP_like"/>
    <property type="match status" value="1"/>
</dbReference>
<evidence type="ECO:0000256" key="3">
    <source>
        <dbReference type="PROSITE-ProRule" id="PRU00284"/>
    </source>
</evidence>
<evidence type="ECO:0000256" key="2">
    <source>
        <dbReference type="ARBA" id="ARBA00029447"/>
    </source>
</evidence>
<evidence type="ECO:0000256" key="1">
    <source>
        <dbReference type="ARBA" id="ARBA00023224"/>
    </source>
</evidence>
<evidence type="ECO:0000256" key="4">
    <source>
        <dbReference type="SAM" id="Phobius"/>
    </source>
</evidence>
<gene>
    <name evidence="7" type="ORF">OMM_00508</name>
</gene>
<reference evidence="8" key="1">
    <citation type="submission" date="2012-11" db="EMBL/GenBank/DDBJ databases">
        <authorList>
            <person name="Lucero-Rivera Y.E."/>
            <person name="Tovar-Ramirez D."/>
        </authorList>
    </citation>
    <scope>NUCLEOTIDE SEQUENCE [LARGE SCALE GENOMIC DNA]</scope>
    <source>
        <strain evidence="8">Araruama</strain>
    </source>
</reference>
<protein>
    <submittedName>
        <fullName evidence="7">Methyl-accepting chemotaxis protein</fullName>
    </submittedName>
</protein>
<keyword evidence="4" id="KW-0812">Transmembrane</keyword>
<evidence type="ECO:0000313" key="8">
    <source>
        <dbReference type="Proteomes" id="UP000189670"/>
    </source>
</evidence>
<accession>A0A1V1PGK7</accession>
<feature type="transmembrane region" description="Helical" evidence="4">
    <location>
        <begin position="125"/>
        <end position="148"/>
    </location>
</feature>
<feature type="domain" description="HAMP" evidence="6">
    <location>
        <begin position="150"/>
        <end position="206"/>
    </location>
</feature>
<proteinExistence type="inferred from homology"/>
<dbReference type="SMART" id="SM00283">
    <property type="entry name" value="MA"/>
    <property type="match status" value="1"/>
</dbReference>
<dbReference type="EMBL" id="ATBP01000025">
    <property type="protein sequence ID" value="ETR74041.1"/>
    <property type="molecule type" value="Genomic_DNA"/>
</dbReference>
<dbReference type="Gene3D" id="6.10.340.10">
    <property type="match status" value="1"/>
</dbReference>
<evidence type="ECO:0000313" key="7">
    <source>
        <dbReference type="EMBL" id="ETR74041.1"/>
    </source>
</evidence>
<comment type="caution">
    <text evidence="7">The sequence shown here is derived from an EMBL/GenBank/DDBJ whole genome shotgun (WGS) entry which is preliminary data.</text>
</comment>
<keyword evidence="4" id="KW-0472">Membrane</keyword>
<keyword evidence="1 3" id="KW-0807">Transducer</keyword>
<dbReference type="Gene3D" id="1.10.287.950">
    <property type="entry name" value="Methyl-accepting chemotaxis protein"/>
    <property type="match status" value="1"/>
</dbReference>
<dbReference type="Pfam" id="PF08269">
    <property type="entry name" value="dCache_2"/>
    <property type="match status" value="1"/>
</dbReference>
<feature type="domain" description="Methyl-accepting transducer" evidence="5">
    <location>
        <begin position="239"/>
        <end position="475"/>
    </location>
</feature>